<dbReference type="SMART" id="SM00850">
    <property type="entry name" value="LytTR"/>
    <property type="match status" value="1"/>
</dbReference>
<accession>A0A923DZ50</accession>
<dbReference type="RefSeq" id="WP_182922485.1">
    <property type="nucleotide sequence ID" value="NZ_WNXD01000002.1"/>
</dbReference>
<protein>
    <recommendedName>
        <fullName evidence="1">HTH LytTR-type domain-containing protein</fullName>
    </recommendedName>
</protein>
<dbReference type="GO" id="GO:0003677">
    <property type="term" value="F:DNA binding"/>
    <property type="evidence" value="ECO:0007669"/>
    <property type="project" value="InterPro"/>
</dbReference>
<sequence length="281" mass="32270">MINCYILSELSTVETLKKHIERFPLTKLIGYSTALSIDFNSIVKSEPNIIFVDTSLLLTFKSTLLKLGQLATLIYVSDSSGLAYEVFEALGFDYLVKPLSFDRFEISLNKFIRLSLLAPAASFKKTEAITDSFFIRSDNKGQKEVLIKCNEVIFIEALQNYVVLHLLGGKKFICHNTLKEMEESLPEAYFIRVHKSFIINYDKVTSIEKNNIVLNENEKLKVLIGTTYKKAFFERKNQKMIKRKNYFHTVDYSRTASICLFFAGVLLSSYDYMDQALLIFA</sequence>
<dbReference type="InterPro" id="IPR046947">
    <property type="entry name" value="LytR-like"/>
</dbReference>
<evidence type="ECO:0000259" key="1">
    <source>
        <dbReference type="PROSITE" id="PS50930"/>
    </source>
</evidence>
<dbReference type="GO" id="GO:0000156">
    <property type="term" value="F:phosphorelay response regulator activity"/>
    <property type="evidence" value="ECO:0007669"/>
    <property type="project" value="InterPro"/>
</dbReference>
<dbReference type="PROSITE" id="PS50930">
    <property type="entry name" value="HTH_LYTTR"/>
    <property type="match status" value="1"/>
</dbReference>
<keyword evidence="3" id="KW-1185">Reference proteome</keyword>
<gene>
    <name evidence="2" type="ORF">GM921_09875</name>
</gene>
<proteinExistence type="predicted"/>
<dbReference type="Proteomes" id="UP000601055">
    <property type="component" value="Unassembled WGS sequence"/>
</dbReference>
<dbReference type="AlphaFoldDB" id="A0A923DZ50"/>
<dbReference type="PANTHER" id="PTHR37299">
    <property type="entry name" value="TRANSCRIPTIONAL REGULATOR-RELATED"/>
    <property type="match status" value="1"/>
</dbReference>
<dbReference type="InterPro" id="IPR007492">
    <property type="entry name" value="LytTR_DNA-bd_dom"/>
</dbReference>
<reference evidence="2" key="1">
    <citation type="submission" date="2019-11" db="EMBL/GenBank/DDBJ databases">
        <title>Description of Pedobacter sp. LMG 31464T.</title>
        <authorList>
            <person name="Carlier A."/>
            <person name="Qi S."/>
            <person name="Vandamme P."/>
        </authorList>
    </citation>
    <scope>NUCLEOTIDE SEQUENCE</scope>
    <source>
        <strain evidence="2">LMG 31464</strain>
    </source>
</reference>
<name>A0A923DZ50_9SPHI</name>
<dbReference type="Pfam" id="PF04397">
    <property type="entry name" value="LytTR"/>
    <property type="match status" value="1"/>
</dbReference>
<evidence type="ECO:0000313" key="2">
    <source>
        <dbReference type="EMBL" id="MBB2145795.1"/>
    </source>
</evidence>
<dbReference type="Gene3D" id="2.40.50.1020">
    <property type="entry name" value="LytTr DNA-binding domain"/>
    <property type="match status" value="1"/>
</dbReference>
<feature type="domain" description="HTH LytTR-type" evidence="1">
    <location>
        <begin position="145"/>
        <end position="209"/>
    </location>
</feature>
<organism evidence="2 3">
    <name type="scientific">Pedobacter planticolens</name>
    <dbReference type="NCBI Taxonomy" id="2679964"/>
    <lineage>
        <taxon>Bacteria</taxon>
        <taxon>Pseudomonadati</taxon>
        <taxon>Bacteroidota</taxon>
        <taxon>Sphingobacteriia</taxon>
        <taxon>Sphingobacteriales</taxon>
        <taxon>Sphingobacteriaceae</taxon>
        <taxon>Pedobacter</taxon>
    </lineage>
</organism>
<evidence type="ECO:0000313" key="3">
    <source>
        <dbReference type="Proteomes" id="UP000601055"/>
    </source>
</evidence>
<comment type="caution">
    <text evidence="2">The sequence shown here is derived from an EMBL/GenBank/DDBJ whole genome shotgun (WGS) entry which is preliminary data.</text>
</comment>
<dbReference type="EMBL" id="WNXD01000002">
    <property type="protein sequence ID" value="MBB2145795.1"/>
    <property type="molecule type" value="Genomic_DNA"/>
</dbReference>
<dbReference type="PANTHER" id="PTHR37299:SF1">
    <property type="entry name" value="STAGE 0 SPORULATION PROTEIN A HOMOLOG"/>
    <property type="match status" value="1"/>
</dbReference>